<evidence type="ECO:0000259" key="3">
    <source>
        <dbReference type="PROSITE" id="PS50977"/>
    </source>
</evidence>
<name>A0A0B8NKA9_9NOCA</name>
<dbReference type="InterPro" id="IPR009057">
    <property type="entry name" value="Homeodomain-like_sf"/>
</dbReference>
<dbReference type="RefSeq" id="WP_033089162.1">
    <property type="nucleotide sequence ID" value="NZ_AP017900.1"/>
</dbReference>
<dbReference type="InterPro" id="IPR050109">
    <property type="entry name" value="HTH-type_TetR-like_transc_reg"/>
</dbReference>
<reference evidence="4 7" key="3">
    <citation type="submission" date="2016-10" db="EMBL/GenBank/DDBJ databases">
        <title>Genome sequence of Nocardia seriolae strain EM150506, isolated from Anguila japonica.</title>
        <authorList>
            <person name="Han H.-J."/>
        </authorList>
    </citation>
    <scope>NUCLEOTIDE SEQUENCE [LARGE SCALE GENOMIC DNA]</scope>
    <source>
        <strain evidence="4 7">EM150506</strain>
    </source>
</reference>
<dbReference type="PRINTS" id="PR00455">
    <property type="entry name" value="HTHTETR"/>
</dbReference>
<reference evidence="6" key="1">
    <citation type="submission" date="2015-07" db="EMBL/GenBank/DDBJ databases">
        <title>Nocardia seriolae U-1 whole genome shotgun sequence.</title>
        <authorList>
            <person name="Imajoh M."/>
            <person name="Fukumoto Y."/>
            <person name="Sukeda M."/>
            <person name="Yamane J."/>
            <person name="Yamasaki K."/>
            <person name="Shimizu M."/>
            <person name="Ohnishi K."/>
            <person name="Oshima S."/>
        </authorList>
    </citation>
    <scope>NUCLEOTIDE SEQUENCE [LARGE SCALE GENOMIC DNA]</scope>
    <source>
        <strain evidence="6">U-1</strain>
    </source>
</reference>
<gene>
    <name evidence="4" type="ORF">NS506_04261</name>
    <name evidence="5" type="ORF">NSK11_contig00082-0029</name>
</gene>
<dbReference type="KEGG" id="nsr:NS506_04261"/>
<evidence type="ECO:0000256" key="2">
    <source>
        <dbReference type="PROSITE-ProRule" id="PRU00335"/>
    </source>
</evidence>
<dbReference type="SUPFAM" id="SSF46689">
    <property type="entry name" value="Homeodomain-like"/>
    <property type="match status" value="1"/>
</dbReference>
<dbReference type="PANTHER" id="PTHR30055:SF235">
    <property type="entry name" value="TRANSCRIPTIONAL REGULATORY PROTEIN"/>
    <property type="match status" value="1"/>
</dbReference>
<organism evidence="5 6">
    <name type="scientific">Nocardia seriolae</name>
    <dbReference type="NCBI Taxonomy" id="37332"/>
    <lineage>
        <taxon>Bacteria</taxon>
        <taxon>Bacillati</taxon>
        <taxon>Actinomycetota</taxon>
        <taxon>Actinomycetes</taxon>
        <taxon>Mycobacteriales</taxon>
        <taxon>Nocardiaceae</taxon>
        <taxon>Nocardia</taxon>
    </lineage>
</organism>
<dbReference type="GO" id="GO:0000976">
    <property type="term" value="F:transcription cis-regulatory region binding"/>
    <property type="evidence" value="ECO:0007669"/>
    <property type="project" value="TreeGrafter"/>
</dbReference>
<feature type="domain" description="HTH tetR-type" evidence="3">
    <location>
        <begin position="11"/>
        <end position="71"/>
    </location>
</feature>
<accession>A0A0B8NKA9</accession>
<dbReference type="Proteomes" id="UP000037179">
    <property type="component" value="Unassembled WGS sequence"/>
</dbReference>
<dbReference type="InterPro" id="IPR041678">
    <property type="entry name" value="TetR_C_16"/>
</dbReference>
<dbReference type="EMBL" id="BBYQ01000082">
    <property type="protein sequence ID" value="GAP30521.1"/>
    <property type="molecule type" value="Genomic_DNA"/>
</dbReference>
<evidence type="ECO:0000313" key="7">
    <source>
        <dbReference type="Proteomes" id="UP000180166"/>
    </source>
</evidence>
<dbReference type="Pfam" id="PF00440">
    <property type="entry name" value="TetR_N"/>
    <property type="match status" value="1"/>
</dbReference>
<dbReference type="OrthoDB" id="3210235at2"/>
<dbReference type="InterPro" id="IPR001647">
    <property type="entry name" value="HTH_TetR"/>
</dbReference>
<protein>
    <submittedName>
        <fullName evidence="5">TetR family transcriptional regulator</fullName>
    </submittedName>
</protein>
<evidence type="ECO:0000256" key="1">
    <source>
        <dbReference type="ARBA" id="ARBA00023125"/>
    </source>
</evidence>
<dbReference type="Gene3D" id="1.10.357.10">
    <property type="entry name" value="Tetracycline Repressor, domain 2"/>
    <property type="match status" value="1"/>
</dbReference>
<dbReference type="EMBL" id="CP017839">
    <property type="protein sequence ID" value="APA98309.1"/>
    <property type="molecule type" value="Genomic_DNA"/>
</dbReference>
<dbReference type="Proteomes" id="UP000180166">
    <property type="component" value="Chromosome"/>
</dbReference>
<feature type="DNA-binding region" description="H-T-H motif" evidence="2">
    <location>
        <begin position="34"/>
        <end position="53"/>
    </location>
</feature>
<evidence type="ECO:0000313" key="5">
    <source>
        <dbReference type="EMBL" id="GAP30521.1"/>
    </source>
</evidence>
<dbReference type="InterPro" id="IPR036271">
    <property type="entry name" value="Tet_transcr_reg_TetR-rel_C_sf"/>
</dbReference>
<dbReference type="SUPFAM" id="SSF48498">
    <property type="entry name" value="Tetracyclin repressor-like, C-terminal domain"/>
    <property type="match status" value="1"/>
</dbReference>
<proteinExistence type="predicted"/>
<dbReference type="GeneID" id="93375254"/>
<dbReference type="GO" id="GO:0003700">
    <property type="term" value="F:DNA-binding transcription factor activity"/>
    <property type="evidence" value="ECO:0007669"/>
    <property type="project" value="TreeGrafter"/>
</dbReference>
<evidence type="ECO:0000313" key="6">
    <source>
        <dbReference type="Proteomes" id="UP000037179"/>
    </source>
</evidence>
<dbReference type="PANTHER" id="PTHR30055">
    <property type="entry name" value="HTH-TYPE TRANSCRIPTIONAL REGULATOR RUTR"/>
    <property type="match status" value="1"/>
</dbReference>
<reference evidence="5 6" key="2">
    <citation type="journal article" date="2016" name="Genome Announc.">
        <title>Draft Genome Sequence of Erythromycin- and Oxytetracycline-Sensitive Nocardia seriolae Strain U-1 (NBRC 110359).</title>
        <authorList>
            <person name="Imajoh M."/>
            <person name="Sukeda M."/>
            <person name="Shimizu M."/>
            <person name="Yamane J."/>
            <person name="Ohnishi K."/>
            <person name="Oshima S."/>
        </authorList>
    </citation>
    <scope>NUCLEOTIDE SEQUENCE [LARGE SCALE GENOMIC DNA]</scope>
    <source>
        <strain evidence="5 6">U-1</strain>
    </source>
</reference>
<keyword evidence="6" id="KW-1185">Reference proteome</keyword>
<dbReference type="PROSITE" id="PS50977">
    <property type="entry name" value="HTH_TETR_2"/>
    <property type="match status" value="1"/>
</dbReference>
<dbReference type="AlphaFoldDB" id="A0A0B8NKA9"/>
<keyword evidence="1 2" id="KW-0238">DNA-binding</keyword>
<dbReference type="Gene3D" id="1.10.10.60">
    <property type="entry name" value="Homeodomain-like"/>
    <property type="match status" value="1"/>
</dbReference>
<evidence type="ECO:0000313" key="4">
    <source>
        <dbReference type="EMBL" id="APA98309.1"/>
    </source>
</evidence>
<sequence>MAGRGRRPGDQGTREKIMTAARAVFLEQGFTKTAMTAVARRAEVDNALVYHYFGTKLDLFVESMAGLYAAERRAESAATGKPRTGTDIVYEFLRKWEQGPEEPGRAFVALAQAASGSPEAAARVNEFVVQRVWRDGKPEPLTGEAARRAAMVGSQLVGIAWARYILGLGPVATASLDEVAEWFGPTIDALRTGTAPTGG</sequence>
<dbReference type="Pfam" id="PF17920">
    <property type="entry name" value="TetR_C_16"/>
    <property type="match status" value="1"/>
</dbReference>